<proteinExistence type="inferred from homology"/>
<gene>
    <name evidence="11" type="ORF">OCV65_02510</name>
</gene>
<evidence type="ECO:0000313" key="12">
    <source>
        <dbReference type="Proteomes" id="UP001207605"/>
    </source>
</evidence>
<dbReference type="EMBL" id="JAOQJV010000002">
    <property type="protein sequence ID" value="MCU6699111.1"/>
    <property type="molecule type" value="Genomic_DNA"/>
</dbReference>
<sequence>MALLELKHISKSFGQNQVLRDVNFELRPGEVHALLGENGAGKSTMLNIIGGVFEPSGGTILIDGEEKKITSILDAKNLGIGFVHQEIELCQDVTVAENIMMTSISDSHTLKVNFKKMVKEAAEILRPMAGDTIDPRALVSSLPISQQQVVEIAKALAYKCRILLLDEPTAALSESEAEALFEIVGQLKKEGMGIIFISHRMEEVFEQSDRVTVLRDGEIISTRPSLDAPLDELIRDMVGREISDIYPPKAEHIDYSDSNVMLKVENLTDAKNRFRDINFSLYKGEVLGFAGLVGAGRTEILQSIVNLRKRSSGTVELLGENIDKLGTSKIYNKGLVLLSEDRKKSGLFLDYSIAENTSSTYLDLITNGIILSKKKEMELARDKITELNTKAEGPKQVVGRLSGGNQQKVLLGKLLAKVPKVILLDEPTRGVDIGAKSEIGKYIRKLADEGIGVILISSEMNELLGLCDRLIMIDIDGDQVPEVTGERQFDSDTVVYYISGAYKYDNKEAQ</sequence>
<comment type="subunit">
    <text evidence="3">The complex is composed of two ATP-binding proteins (LsrA), two transmembrane proteins (LsrC and LsrD) and a solute-binding protein (LsrB).</text>
</comment>
<dbReference type="Pfam" id="PF00005">
    <property type="entry name" value="ABC_tran"/>
    <property type="match status" value="2"/>
</dbReference>
<comment type="function">
    <text evidence="7">Part of the ABC transporter complex LsrABCD involved in autoinducer 2 (AI-2) import. Responsible for energy coupling to the transport system.</text>
</comment>
<dbReference type="SMART" id="SM00382">
    <property type="entry name" value="AAA"/>
    <property type="match status" value="2"/>
</dbReference>
<comment type="caution">
    <text evidence="11">The sequence shown here is derived from an EMBL/GenBank/DDBJ whole genome shotgun (WGS) entry which is preliminary data.</text>
</comment>
<dbReference type="PANTHER" id="PTHR43790">
    <property type="entry name" value="CARBOHYDRATE TRANSPORT ATP-BINDING PROTEIN MG119-RELATED"/>
    <property type="match status" value="1"/>
</dbReference>
<dbReference type="EC" id="7.6.2.13" evidence="8"/>
<evidence type="ECO:0000256" key="3">
    <source>
        <dbReference type="ARBA" id="ARBA00011262"/>
    </source>
</evidence>
<evidence type="ECO:0000256" key="5">
    <source>
        <dbReference type="ARBA" id="ARBA00022741"/>
    </source>
</evidence>
<dbReference type="InterPro" id="IPR003439">
    <property type="entry name" value="ABC_transporter-like_ATP-bd"/>
</dbReference>
<comment type="catalytic activity">
    <reaction evidence="9">
        <text>ATP + H2O + (2R,4S)-2-methyl-2,3,3,4-tetrahydroxytetrahydrofuran-[AI-2-binding protein]Side 1 = ADP + phosphate + (2R,4S)-2-methyl-2,3,3,4-tetrahydroxytetrahydrofuranSide 2 + [AI-2-binding protein]Side 1.</text>
        <dbReference type="EC" id="7.6.2.13"/>
    </reaction>
</comment>
<dbReference type="CDD" id="cd03216">
    <property type="entry name" value="ABC_Carb_Monos_I"/>
    <property type="match status" value="1"/>
</dbReference>
<dbReference type="RefSeq" id="WP_262580861.1">
    <property type="nucleotide sequence ID" value="NZ_JAOQJV010000002.1"/>
</dbReference>
<evidence type="ECO:0000256" key="6">
    <source>
        <dbReference type="ARBA" id="ARBA00022840"/>
    </source>
</evidence>
<keyword evidence="6 11" id="KW-0067">ATP-binding</keyword>
<evidence type="ECO:0000256" key="2">
    <source>
        <dbReference type="ARBA" id="ARBA00009404"/>
    </source>
</evidence>
<dbReference type="Proteomes" id="UP001207605">
    <property type="component" value="Unassembled WGS sequence"/>
</dbReference>
<protein>
    <recommendedName>
        <fullName evidence="4">Autoinducer 2 import ATP-binding protein LsrA</fullName>
        <ecNumber evidence="8">7.6.2.13</ecNumber>
    </recommendedName>
</protein>
<dbReference type="InterPro" id="IPR050107">
    <property type="entry name" value="ABC_carbohydrate_import_ATPase"/>
</dbReference>
<organism evidence="11 12">
    <name type="scientific">Dorea ammoniilytica</name>
    <dbReference type="NCBI Taxonomy" id="2981788"/>
    <lineage>
        <taxon>Bacteria</taxon>
        <taxon>Bacillati</taxon>
        <taxon>Bacillota</taxon>
        <taxon>Clostridia</taxon>
        <taxon>Lachnospirales</taxon>
        <taxon>Lachnospiraceae</taxon>
        <taxon>Dorea</taxon>
    </lineage>
</organism>
<reference evidence="11 12" key="1">
    <citation type="journal article" date="2021" name="ISME Commun">
        <title>Automated analysis of genomic sequences facilitates high-throughput and comprehensive description of bacteria.</title>
        <authorList>
            <person name="Hitch T.C.A."/>
        </authorList>
    </citation>
    <scope>NUCLEOTIDE SEQUENCE [LARGE SCALE GENOMIC DNA]</scope>
    <source>
        <strain evidence="11 12">Sanger_02</strain>
    </source>
</reference>
<keyword evidence="12" id="KW-1185">Reference proteome</keyword>
<dbReference type="SUPFAM" id="SSF52540">
    <property type="entry name" value="P-loop containing nucleoside triphosphate hydrolases"/>
    <property type="match status" value="2"/>
</dbReference>
<dbReference type="GO" id="GO:0005524">
    <property type="term" value="F:ATP binding"/>
    <property type="evidence" value="ECO:0007669"/>
    <property type="project" value="UniProtKB-KW"/>
</dbReference>
<feature type="domain" description="ABC transporter" evidence="10">
    <location>
        <begin position="4"/>
        <end position="241"/>
    </location>
</feature>
<dbReference type="PANTHER" id="PTHR43790:SF2">
    <property type="entry name" value="AUTOINDUCER 2 IMPORT ATP-BINDING PROTEIN LSRA"/>
    <property type="match status" value="1"/>
</dbReference>
<dbReference type="PROSITE" id="PS00211">
    <property type="entry name" value="ABC_TRANSPORTER_1"/>
    <property type="match status" value="1"/>
</dbReference>
<comment type="similarity">
    <text evidence="2">Belongs to the ABC transporter superfamily. AI-2 autoinducer porter (TC 3.A.1.2.8) family.</text>
</comment>
<dbReference type="InterPro" id="IPR017871">
    <property type="entry name" value="ABC_transporter-like_CS"/>
</dbReference>
<dbReference type="InterPro" id="IPR003593">
    <property type="entry name" value="AAA+_ATPase"/>
</dbReference>
<comment type="subcellular location">
    <subcellularLocation>
        <location evidence="1">Cell inner membrane</location>
        <topology evidence="1">Peripheral membrane protein</topology>
    </subcellularLocation>
</comment>
<dbReference type="InterPro" id="IPR027417">
    <property type="entry name" value="P-loop_NTPase"/>
</dbReference>
<evidence type="ECO:0000313" key="11">
    <source>
        <dbReference type="EMBL" id="MCU6699111.1"/>
    </source>
</evidence>
<feature type="domain" description="ABC transporter" evidence="10">
    <location>
        <begin position="255"/>
        <end position="501"/>
    </location>
</feature>
<keyword evidence="5" id="KW-0547">Nucleotide-binding</keyword>
<accession>A0ABT2S3G4</accession>
<dbReference type="PROSITE" id="PS50893">
    <property type="entry name" value="ABC_TRANSPORTER_2"/>
    <property type="match status" value="2"/>
</dbReference>
<name>A0ABT2S3G4_9FIRM</name>
<evidence type="ECO:0000256" key="4">
    <source>
        <dbReference type="ARBA" id="ARBA00019459"/>
    </source>
</evidence>
<evidence type="ECO:0000256" key="8">
    <source>
        <dbReference type="ARBA" id="ARBA00023798"/>
    </source>
</evidence>
<evidence type="ECO:0000256" key="9">
    <source>
        <dbReference type="ARBA" id="ARBA00034076"/>
    </source>
</evidence>
<dbReference type="Gene3D" id="3.40.50.300">
    <property type="entry name" value="P-loop containing nucleotide triphosphate hydrolases"/>
    <property type="match status" value="2"/>
</dbReference>
<evidence type="ECO:0000256" key="7">
    <source>
        <dbReference type="ARBA" id="ARBA00023747"/>
    </source>
</evidence>
<dbReference type="CDD" id="cd03215">
    <property type="entry name" value="ABC_Carb_Monos_II"/>
    <property type="match status" value="1"/>
</dbReference>
<evidence type="ECO:0000256" key="1">
    <source>
        <dbReference type="ARBA" id="ARBA00004417"/>
    </source>
</evidence>
<evidence type="ECO:0000259" key="10">
    <source>
        <dbReference type="PROSITE" id="PS50893"/>
    </source>
</evidence>